<feature type="active site" description="Proton donor" evidence="18">
    <location>
        <position position="571"/>
    </location>
</feature>
<evidence type="ECO:0000256" key="10">
    <source>
        <dbReference type="ARBA" id="ARBA00023002"/>
    </source>
</evidence>
<dbReference type="PANTHER" id="PTHR11552">
    <property type="entry name" value="GLUCOSE-METHANOL-CHOLINE GMC OXIDOREDUCTASE"/>
    <property type="match status" value="1"/>
</dbReference>
<dbReference type="GO" id="GO:0050660">
    <property type="term" value="F:flavin adenine dinucleotide binding"/>
    <property type="evidence" value="ECO:0007669"/>
    <property type="project" value="InterPro"/>
</dbReference>
<keyword evidence="8 21" id="KW-0732">Signal</keyword>
<keyword evidence="9 19" id="KW-0274">FAD</keyword>
<accession>A0A9P5X4K9</accession>
<dbReference type="Gene3D" id="3.50.50.60">
    <property type="entry name" value="FAD/NAD(P)-binding domain"/>
    <property type="match status" value="1"/>
</dbReference>
<evidence type="ECO:0000256" key="18">
    <source>
        <dbReference type="PIRSR" id="PIRSR000137-1"/>
    </source>
</evidence>
<dbReference type="GO" id="GO:0005576">
    <property type="term" value="C:extracellular region"/>
    <property type="evidence" value="ECO:0007669"/>
    <property type="project" value="UniProtKB-SubCell"/>
</dbReference>
<gene>
    <name evidence="23" type="ORF">P691DRAFT_778827</name>
</gene>
<keyword evidence="11" id="KW-0325">Glycoprotein</keyword>
<evidence type="ECO:0000256" key="9">
    <source>
        <dbReference type="ARBA" id="ARBA00022827"/>
    </source>
</evidence>
<dbReference type="Gene3D" id="3.30.560.10">
    <property type="entry name" value="Glucose Oxidase, domain 3"/>
    <property type="match status" value="1"/>
</dbReference>
<protein>
    <recommendedName>
        <fullName evidence="5">pyranose dehydrogenase (acceptor)</fullName>
        <ecNumber evidence="5">1.1.99.29</ecNumber>
    </recommendedName>
</protein>
<evidence type="ECO:0000256" key="19">
    <source>
        <dbReference type="PIRSR" id="PIRSR000137-2"/>
    </source>
</evidence>
<feature type="active site" description="Proton acceptor" evidence="18">
    <location>
        <position position="614"/>
    </location>
</feature>
<evidence type="ECO:0000256" key="16">
    <source>
        <dbReference type="ARBA" id="ARBA00034050"/>
    </source>
</evidence>
<dbReference type="InterPro" id="IPR036188">
    <property type="entry name" value="FAD/NAD-bd_sf"/>
</dbReference>
<evidence type="ECO:0000256" key="3">
    <source>
        <dbReference type="ARBA" id="ARBA00010790"/>
    </source>
</evidence>
<keyword evidence="6" id="KW-0964">Secreted</keyword>
<sequence length="647" mass="69527">MLSLVVEALLRPCALCAYDYVIVGGGNGGLVVASRLSEDPNVKVLVLEAGPEAENLPEVYVPGLIGSGQSFKSLNWAYQTMPQANLNGRTLVINAGRALGGSTTINSMIMTRATKTQYDALGALNNSTSWTWDAVLPYFKRSEIFTPPDADQSENGASYDESVRGPPSPPDPDTGAVKAGFPNFFYPQSEMFAQALVNDQEGMGFQLALDLSDGEVRRRVGIPSDTLDASNNTRCSAVGGYVTPSIKQRPNLHIITRATVSRVEWDDRKRDGLLVARRVEYYVDGDSVPRYADVNVGGGGEVVIAAGTLGSPKVMELSGIGNATLLQGLGIDVKLNLPSVGENLADHMHTWANAVSSTPITKDALRLNDTFRQEQLDLWYKSRSGLYSAAPRALALAAASDLLSKDRINDLVSNARRDLDKYASEYANGNDALQQGIKAQHEIALDFYDQDQQIPIEFNVEPGYAGPTAPDGLGDKKFTTVSAILYSPLSRGRSHITSTNAAARPAVDPAYWSHPIDVAMLVGGLQAARKVLRTPPLDSIFVEEFEPGADVGESDEGVEAYLRGVVASDNHEVGTMSMMPRSLGGVVDTELKVYGTGNVRVADASIIPMPLSAHLASTVYMIGEKVADFIKDERQRRGGAMLLNQAN</sequence>
<comment type="caution">
    <text evidence="23">The sequence shown here is derived from an EMBL/GenBank/DDBJ whole genome shotgun (WGS) entry which is preliminary data.</text>
</comment>
<evidence type="ECO:0000256" key="17">
    <source>
        <dbReference type="ARBA" id="ARBA00034059"/>
    </source>
</evidence>
<evidence type="ECO:0000256" key="13">
    <source>
        <dbReference type="ARBA" id="ARBA00033986"/>
    </source>
</evidence>
<comment type="similarity">
    <text evidence="3">Belongs to the GMC oxidoreductase family.</text>
</comment>
<evidence type="ECO:0000256" key="6">
    <source>
        <dbReference type="ARBA" id="ARBA00022525"/>
    </source>
</evidence>
<dbReference type="PANTHER" id="PTHR11552:SF201">
    <property type="entry name" value="GLUCOSE-METHANOL-CHOLINE OXIDOREDUCTASE N-TERMINAL DOMAIN-CONTAINING PROTEIN"/>
    <property type="match status" value="1"/>
</dbReference>
<comment type="catalytic activity">
    <reaction evidence="14">
        <text>pyranose + acceptor = pyranos-2,3-diulose + reduced acceptor.</text>
        <dbReference type="EC" id="1.1.99.29"/>
    </reaction>
</comment>
<evidence type="ECO:0000256" key="8">
    <source>
        <dbReference type="ARBA" id="ARBA00022729"/>
    </source>
</evidence>
<dbReference type="Proteomes" id="UP000807342">
    <property type="component" value="Unassembled WGS sequence"/>
</dbReference>
<comment type="catalytic activity">
    <reaction evidence="17">
        <text>a pyranoside + acceptor = a pyranosid-3,4-diulose + reduced acceptor.</text>
        <dbReference type="EC" id="1.1.99.29"/>
    </reaction>
</comment>
<name>A0A9P5X4K9_9AGAR</name>
<dbReference type="EC" id="1.1.99.29" evidence="5"/>
<dbReference type="GO" id="GO:0033718">
    <property type="term" value="F:pyranose dehydrogenase (acceptor) activity"/>
    <property type="evidence" value="ECO:0007669"/>
    <property type="project" value="UniProtKB-EC"/>
</dbReference>
<dbReference type="Pfam" id="PF05199">
    <property type="entry name" value="GMC_oxred_C"/>
    <property type="match status" value="1"/>
</dbReference>
<feature type="chain" id="PRO_5040173299" description="pyranose dehydrogenase (acceptor)" evidence="21">
    <location>
        <begin position="17"/>
        <end position="647"/>
    </location>
</feature>
<organism evidence="23 24">
    <name type="scientific">Macrolepiota fuliginosa MF-IS2</name>
    <dbReference type="NCBI Taxonomy" id="1400762"/>
    <lineage>
        <taxon>Eukaryota</taxon>
        <taxon>Fungi</taxon>
        <taxon>Dikarya</taxon>
        <taxon>Basidiomycota</taxon>
        <taxon>Agaricomycotina</taxon>
        <taxon>Agaricomycetes</taxon>
        <taxon>Agaricomycetidae</taxon>
        <taxon>Agaricales</taxon>
        <taxon>Agaricineae</taxon>
        <taxon>Agaricaceae</taxon>
        <taxon>Macrolepiota</taxon>
    </lineage>
</organism>
<dbReference type="SUPFAM" id="SSF54373">
    <property type="entry name" value="FAD-linked reductases, C-terminal domain"/>
    <property type="match status" value="1"/>
</dbReference>
<comment type="function">
    <text evidence="12">Catalyzes the single-oxidation or sequential double oxidation reaction of carbohydrates primarily at carbon-2 and/or carbon-3 with the concomitant reduction of the flavin. The enzyme exhibits a broad sugar substrate specificity, oxidizing different aldopyranoses to the corresponding C-1, C-2, C-3 or C-1,2, C-2,3 and C-3,4 (di)dehydro sugars with substrate-specific regioselectivity. Accepts only a narrow range of electron acceptors such as substituted benzoquinones and complexed metal ions and reacts extremely slowly with O(2) as acceptor. May play a role in the natural recycling of plant matter by oxidizing all major monosaccharides in lignocellulose and by reducing quinone compounds or reactive radical species generated during lignin depolymerization.</text>
</comment>
<dbReference type="PIRSF" id="PIRSF000137">
    <property type="entry name" value="Alcohol_oxidase"/>
    <property type="match status" value="1"/>
</dbReference>
<feature type="binding site" evidence="19">
    <location>
        <position position="260"/>
    </location>
    <ligand>
        <name>FAD</name>
        <dbReference type="ChEBI" id="CHEBI:57692"/>
    </ligand>
</feature>
<evidence type="ECO:0000256" key="14">
    <source>
        <dbReference type="ARBA" id="ARBA00034010"/>
    </source>
</evidence>
<proteinExistence type="inferred from homology"/>
<comment type="catalytic activity">
    <reaction evidence="16">
        <text>a pyranoside + acceptor = a pyranosid-3-ulose + reduced acceptor.</text>
        <dbReference type="EC" id="1.1.99.29"/>
    </reaction>
</comment>
<dbReference type="PROSITE" id="PS00624">
    <property type="entry name" value="GMC_OXRED_2"/>
    <property type="match status" value="1"/>
</dbReference>
<dbReference type="EMBL" id="MU151463">
    <property type="protein sequence ID" value="KAF9443534.1"/>
    <property type="molecule type" value="Genomic_DNA"/>
</dbReference>
<evidence type="ECO:0000256" key="11">
    <source>
        <dbReference type="ARBA" id="ARBA00023180"/>
    </source>
</evidence>
<dbReference type="InterPro" id="IPR012132">
    <property type="entry name" value="GMC_OxRdtase"/>
</dbReference>
<evidence type="ECO:0000256" key="12">
    <source>
        <dbReference type="ARBA" id="ARBA00024699"/>
    </source>
</evidence>
<evidence type="ECO:0000256" key="5">
    <source>
        <dbReference type="ARBA" id="ARBA00013177"/>
    </source>
</evidence>
<keyword evidence="7" id="KW-0285">Flavoprotein</keyword>
<dbReference type="InterPro" id="IPR000172">
    <property type="entry name" value="GMC_OxRdtase_N"/>
</dbReference>
<keyword evidence="10" id="KW-0560">Oxidoreductase</keyword>
<evidence type="ECO:0000256" key="4">
    <source>
        <dbReference type="ARBA" id="ARBA00011245"/>
    </source>
</evidence>
<keyword evidence="24" id="KW-1185">Reference proteome</keyword>
<dbReference type="InterPro" id="IPR007867">
    <property type="entry name" value="GMC_OxRtase_C"/>
</dbReference>
<comment type="subcellular location">
    <subcellularLocation>
        <location evidence="2">Secreted</location>
    </subcellularLocation>
</comment>
<evidence type="ECO:0000259" key="22">
    <source>
        <dbReference type="PROSITE" id="PS00624"/>
    </source>
</evidence>
<comment type="catalytic activity">
    <reaction evidence="15">
        <text>pyranose + acceptor = pyranos-3-ulose + reduced acceptor.</text>
        <dbReference type="EC" id="1.1.99.29"/>
    </reaction>
</comment>
<evidence type="ECO:0000313" key="24">
    <source>
        <dbReference type="Proteomes" id="UP000807342"/>
    </source>
</evidence>
<evidence type="ECO:0000313" key="23">
    <source>
        <dbReference type="EMBL" id="KAF9443534.1"/>
    </source>
</evidence>
<dbReference type="Pfam" id="PF00732">
    <property type="entry name" value="GMC_oxred_N"/>
    <property type="match status" value="1"/>
</dbReference>
<comment type="subunit">
    <text evidence="4">Monomer.</text>
</comment>
<dbReference type="OrthoDB" id="269227at2759"/>
<comment type="cofactor">
    <cofactor evidence="1 19">
        <name>FAD</name>
        <dbReference type="ChEBI" id="CHEBI:57692"/>
    </cofactor>
</comment>
<evidence type="ECO:0000256" key="15">
    <source>
        <dbReference type="ARBA" id="ARBA00034029"/>
    </source>
</evidence>
<feature type="domain" description="Glucose-methanol-choline oxidoreductase N-terminal" evidence="22">
    <location>
        <begin position="307"/>
        <end position="321"/>
    </location>
</feature>
<evidence type="ECO:0000256" key="21">
    <source>
        <dbReference type="SAM" id="SignalP"/>
    </source>
</evidence>
<dbReference type="AlphaFoldDB" id="A0A9P5X4K9"/>
<evidence type="ECO:0000256" key="20">
    <source>
        <dbReference type="SAM" id="MobiDB-lite"/>
    </source>
</evidence>
<reference evidence="23" key="1">
    <citation type="submission" date="2020-11" db="EMBL/GenBank/DDBJ databases">
        <authorList>
            <consortium name="DOE Joint Genome Institute"/>
            <person name="Ahrendt S."/>
            <person name="Riley R."/>
            <person name="Andreopoulos W."/>
            <person name="Labutti K."/>
            <person name="Pangilinan J."/>
            <person name="Ruiz-Duenas F.J."/>
            <person name="Barrasa J.M."/>
            <person name="Sanchez-Garcia M."/>
            <person name="Camarero S."/>
            <person name="Miyauchi S."/>
            <person name="Serrano A."/>
            <person name="Linde D."/>
            <person name="Babiker R."/>
            <person name="Drula E."/>
            <person name="Ayuso-Fernandez I."/>
            <person name="Pacheco R."/>
            <person name="Padilla G."/>
            <person name="Ferreira P."/>
            <person name="Barriuso J."/>
            <person name="Kellner H."/>
            <person name="Castanera R."/>
            <person name="Alfaro M."/>
            <person name="Ramirez L."/>
            <person name="Pisabarro A.G."/>
            <person name="Kuo A."/>
            <person name="Tritt A."/>
            <person name="Lipzen A."/>
            <person name="He G."/>
            <person name="Yan M."/>
            <person name="Ng V."/>
            <person name="Cullen D."/>
            <person name="Martin F."/>
            <person name="Rosso M.-N."/>
            <person name="Henrissat B."/>
            <person name="Hibbett D."/>
            <person name="Martinez A.T."/>
            <person name="Grigoriev I.V."/>
        </authorList>
    </citation>
    <scope>NUCLEOTIDE SEQUENCE</scope>
    <source>
        <strain evidence="23">MF-IS2</strain>
    </source>
</reference>
<comment type="catalytic activity">
    <reaction evidence="13">
        <text>pyranose + acceptor = pyranos-2-ulose + reduced acceptor.</text>
        <dbReference type="EC" id="1.1.99.29"/>
    </reaction>
</comment>
<evidence type="ECO:0000256" key="7">
    <source>
        <dbReference type="ARBA" id="ARBA00022630"/>
    </source>
</evidence>
<evidence type="ECO:0000256" key="1">
    <source>
        <dbReference type="ARBA" id="ARBA00001974"/>
    </source>
</evidence>
<feature type="signal peptide" evidence="21">
    <location>
        <begin position="1"/>
        <end position="16"/>
    </location>
</feature>
<feature type="region of interest" description="Disordered" evidence="20">
    <location>
        <begin position="146"/>
        <end position="180"/>
    </location>
</feature>
<dbReference type="SUPFAM" id="SSF51905">
    <property type="entry name" value="FAD/NAD(P)-binding domain"/>
    <property type="match status" value="1"/>
</dbReference>
<evidence type="ECO:0000256" key="2">
    <source>
        <dbReference type="ARBA" id="ARBA00004613"/>
    </source>
</evidence>